<gene>
    <name evidence="2" type="ORF">TCARB_1321</name>
</gene>
<evidence type="ECO:0000313" key="3">
    <source>
        <dbReference type="Proteomes" id="UP000266720"/>
    </source>
</evidence>
<dbReference type="GeneID" id="16572883"/>
<dbReference type="EMBL" id="CP007493">
    <property type="protein sequence ID" value="AJB42367.1"/>
    <property type="molecule type" value="Genomic_DNA"/>
</dbReference>
<organism evidence="2 3">
    <name type="scientific">Thermofilum adornatum 1505</name>
    <dbReference type="NCBI Taxonomy" id="697581"/>
    <lineage>
        <taxon>Archaea</taxon>
        <taxon>Thermoproteota</taxon>
        <taxon>Thermoprotei</taxon>
        <taxon>Thermofilales</taxon>
        <taxon>Thermofilaceae</taxon>
        <taxon>Thermofilum</taxon>
    </lineage>
</organism>
<dbReference type="GeneID" id="25406728"/>
<reference evidence="3" key="1">
    <citation type="book" date="2010" name="EXTREMOPHILES" publisher="0:0-0">
        <title>Complete genome sequences of ten hyperthermophilic archaea reveal their metabolic capabilities and possible ecological roles.</title>
        <editorList>
            <person name="?"/>
        </editorList>
        <authorList>
            <person name="Ravin N.V."/>
            <person name="Mardanov A.V."/>
            <person name="Bonch-Osmolovskaya E.A."/>
            <person name="Skryabin K.G."/>
        </authorList>
    </citation>
    <scope>NUCLEOTIDE SEQUENCE [LARGE SCALE GENOMIC DNA]</scope>
    <source>
        <strain evidence="3">1505</strain>
    </source>
</reference>
<dbReference type="Gene3D" id="1.10.490.10">
    <property type="entry name" value="Globins"/>
    <property type="match status" value="1"/>
</dbReference>
<name>A0A3G1A9H6_9CREN</name>
<dbReference type="Pfam" id="PF11563">
    <property type="entry name" value="Protoglobin"/>
    <property type="match status" value="1"/>
</dbReference>
<sequence length="184" mass="20597">MQDLISKGCAEISRYVGLGEEDKQRLREASQFVLPQKDKIVAEIIEGLQKDPEGANLLQSLGLDNVKAMLGQWMTAIFYGNYDMDHCMAISKMGFTFAGAGIPLPTLLSKLAFVTHQVISRIPKDSPYLAPVLKSVHWSLRIIVLGYDVMRQRLFDKVLGINEGVYKRLQAVTLKDIMKELGVK</sequence>
<evidence type="ECO:0000259" key="1">
    <source>
        <dbReference type="Pfam" id="PF11563"/>
    </source>
</evidence>
<dbReference type="InterPro" id="IPR009050">
    <property type="entry name" value="Globin-like_sf"/>
</dbReference>
<dbReference type="SUPFAM" id="SSF46458">
    <property type="entry name" value="Globin-like"/>
    <property type="match status" value="1"/>
</dbReference>
<dbReference type="STRING" id="697581.TCARB_1321"/>
<dbReference type="AlphaFoldDB" id="A0A3G1A9H6"/>
<dbReference type="GO" id="GO:0019825">
    <property type="term" value="F:oxygen binding"/>
    <property type="evidence" value="ECO:0007669"/>
    <property type="project" value="InterPro"/>
</dbReference>
<dbReference type="GO" id="GO:0020037">
    <property type="term" value="F:heme binding"/>
    <property type="evidence" value="ECO:0007669"/>
    <property type="project" value="InterPro"/>
</dbReference>
<evidence type="ECO:0000313" key="2">
    <source>
        <dbReference type="EMBL" id="AJB42367.1"/>
    </source>
</evidence>
<accession>A0A3G1A9H6</accession>
<proteinExistence type="predicted"/>
<protein>
    <recommendedName>
        <fullName evidence="1">Globin-sensor domain-containing protein</fullName>
    </recommendedName>
</protein>
<feature type="domain" description="Globin-sensor" evidence="1">
    <location>
        <begin position="10"/>
        <end position="142"/>
    </location>
</feature>
<dbReference type="KEGG" id="tcb:TCARB_1321"/>
<dbReference type="Proteomes" id="UP000266720">
    <property type="component" value="Chromosome"/>
</dbReference>
<dbReference type="RefSeq" id="WP_020961930.1">
    <property type="nucleotide sequence ID" value="NZ_CP007493.1"/>
</dbReference>
<dbReference type="InterPro" id="IPR044398">
    <property type="entry name" value="Globin-sensor_dom"/>
</dbReference>
<dbReference type="InterPro" id="IPR012292">
    <property type="entry name" value="Globin/Proto"/>
</dbReference>